<reference evidence="4 5" key="1">
    <citation type="submission" date="2019-05" db="EMBL/GenBank/DDBJ databases">
        <title>A comparative analysis of the Nautiliaceae.</title>
        <authorList>
            <person name="Grosche A."/>
            <person name="Smedile F."/>
            <person name="Vetriani C."/>
        </authorList>
    </citation>
    <scope>NUCLEOTIDE SEQUENCE [LARGE SCALE GENOMIC DNA]</scope>
    <source>
        <strain evidence="4 5">TB-2</strain>
    </source>
</reference>
<keyword evidence="5" id="KW-1185">Reference proteome</keyword>
<dbReference type="Pfam" id="PF00990">
    <property type="entry name" value="GGDEF"/>
    <property type="match status" value="1"/>
</dbReference>
<dbReference type="InterPro" id="IPR050706">
    <property type="entry name" value="Cyclic-di-GMP_PDE-like"/>
</dbReference>
<dbReference type="PROSITE" id="PS50887">
    <property type="entry name" value="GGDEF"/>
    <property type="match status" value="1"/>
</dbReference>
<dbReference type="EMBL" id="CP040463">
    <property type="protein sequence ID" value="QCT94242.1"/>
    <property type="molecule type" value="Genomic_DNA"/>
</dbReference>
<dbReference type="SMART" id="SM00052">
    <property type="entry name" value="EAL"/>
    <property type="match status" value="1"/>
</dbReference>
<feature type="transmembrane region" description="Helical" evidence="1">
    <location>
        <begin position="12"/>
        <end position="33"/>
    </location>
</feature>
<keyword evidence="1" id="KW-1133">Transmembrane helix</keyword>
<dbReference type="InterPro" id="IPR001633">
    <property type="entry name" value="EAL_dom"/>
</dbReference>
<gene>
    <name evidence="4" type="ORF">FE773_03325</name>
</gene>
<dbReference type="SUPFAM" id="SSF55073">
    <property type="entry name" value="Nucleotide cyclase"/>
    <property type="match status" value="1"/>
</dbReference>
<dbReference type="PANTHER" id="PTHR33121:SF71">
    <property type="entry name" value="OXYGEN SENSOR PROTEIN DOSP"/>
    <property type="match status" value="1"/>
</dbReference>
<evidence type="ECO:0000313" key="4">
    <source>
        <dbReference type="EMBL" id="QCT94242.1"/>
    </source>
</evidence>
<dbReference type="SUPFAM" id="SSF141868">
    <property type="entry name" value="EAL domain-like"/>
    <property type="match status" value="1"/>
</dbReference>
<dbReference type="Gene3D" id="3.20.20.450">
    <property type="entry name" value="EAL domain"/>
    <property type="match status" value="1"/>
</dbReference>
<accession>A0ABX5VA47</accession>
<dbReference type="SMART" id="SM00267">
    <property type="entry name" value="GGDEF"/>
    <property type="match status" value="1"/>
</dbReference>
<dbReference type="NCBIfam" id="TIGR00254">
    <property type="entry name" value="GGDEF"/>
    <property type="match status" value="1"/>
</dbReference>
<dbReference type="InterPro" id="IPR043128">
    <property type="entry name" value="Rev_trsase/Diguanyl_cyclase"/>
</dbReference>
<evidence type="ECO:0000259" key="2">
    <source>
        <dbReference type="PROSITE" id="PS50883"/>
    </source>
</evidence>
<dbReference type="InterPro" id="IPR029787">
    <property type="entry name" value="Nucleotide_cyclase"/>
</dbReference>
<dbReference type="PANTHER" id="PTHR33121">
    <property type="entry name" value="CYCLIC DI-GMP PHOSPHODIESTERASE PDEF"/>
    <property type="match status" value="1"/>
</dbReference>
<proteinExistence type="predicted"/>
<name>A0ABX5VA47_9BACT</name>
<dbReference type="Pfam" id="PF00563">
    <property type="entry name" value="EAL"/>
    <property type="match status" value="1"/>
</dbReference>
<dbReference type="Proteomes" id="UP000306825">
    <property type="component" value="Chromosome"/>
</dbReference>
<feature type="domain" description="EAL" evidence="2">
    <location>
        <begin position="407"/>
        <end position="655"/>
    </location>
</feature>
<dbReference type="CDD" id="cd01948">
    <property type="entry name" value="EAL"/>
    <property type="match status" value="1"/>
</dbReference>
<keyword evidence="1" id="KW-0472">Membrane</keyword>
<sequence length="658" mass="77499">MKYLERFMRIKSFLILINLLLVIVLTSLFYYFYLMQKERIFSYLSDNLNKEILDAKFIIKKYLAKDEDLDEIRPFYDRLVLKSELIKGVLLKKENKTILISGDIEKLNNIIIYKERLKFNEILESNVIKVPVKIFSNNKYVNYTIYLFLNKNVITNLVEDLKFKFMFVYFFILMLVFSIENYLVNKFIVKPLIKLKNFSKKLETEPKNLKIKEFNEIKTSLKQSFDKLEMTIDDLYKTTLTDYLTRLGNRKFLEKSVKELINKNEKFCMVFLDLDNFKEINDYYGHSVGDELIIEISEILKEFTKEDEIISRVGGDEFVLILKGCDDKTYINNRLNKLLNQLNRRWVLRDYEIKTSVSMGVSIYPDNAIIYEELLKKSDIALYESKSRGKNSVTFFDDMLEVKVKKEFIIKNDLVKALEKNDFSLYLQPKVDMTGKIVGCEGLIRWIKNNQIIPPNEFIPIAEKSGLILKIGEWVMKKSFDIVKEFQNDEDLKNIKLSFNVSPLQFKCENFLFNLEKIKEFANMLEIEITESVFIEDKKKAKEIIEKIHNLGFKINLDDFGTGYSSLSVLKEFDIDYLKIDKAFIDDIMSENGMVFVKTIVNMSKSLSIKTVAEGVESKEQFNILKNIGVDVYQGYLFSKPLPKEEFIKFVKSYTFNL</sequence>
<dbReference type="RefSeq" id="WP_138323095.1">
    <property type="nucleotide sequence ID" value="NZ_CP040463.1"/>
</dbReference>
<organism evidence="4 5">
    <name type="scientific">Caminibacter mediatlanticus TB-2</name>
    <dbReference type="NCBI Taxonomy" id="391592"/>
    <lineage>
        <taxon>Bacteria</taxon>
        <taxon>Pseudomonadati</taxon>
        <taxon>Campylobacterota</taxon>
        <taxon>Epsilonproteobacteria</taxon>
        <taxon>Nautiliales</taxon>
        <taxon>Nautiliaceae</taxon>
        <taxon>Caminibacter</taxon>
    </lineage>
</organism>
<dbReference type="Gene3D" id="3.30.70.270">
    <property type="match status" value="1"/>
</dbReference>
<dbReference type="InterPro" id="IPR000160">
    <property type="entry name" value="GGDEF_dom"/>
</dbReference>
<dbReference type="PROSITE" id="PS50883">
    <property type="entry name" value="EAL"/>
    <property type="match status" value="1"/>
</dbReference>
<evidence type="ECO:0000259" key="3">
    <source>
        <dbReference type="PROSITE" id="PS50887"/>
    </source>
</evidence>
<evidence type="ECO:0000256" key="1">
    <source>
        <dbReference type="SAM" id="Phobius"/>
    </source>
</evidence>
<feature type="domain" description="GGDEF" evidence="3">
    <location>
        <begin position="265"/>
        <end position="398"/>
    </location>
</feature>
<dbReference type="CDD" id="cd01949">
    <property type="entry name" value="GGDEF"/>
    <property type="match status" value="1"/>
</dbReference>
<keyword evidence="1" id="KW-0812">Transmembrane</keyword>
<dbReference type="InterPro" id="IPR035919">
    <property type="entry name" value="EAL_sf"/>
</dbReference>
<protein>
    <submittedName>
        <fullName evidence="4">EAL domain-containing protein</fullName>
    </submittedName>
</protein>
<evidence type="ECO:0000313" key="5">
    <source>
        <dbReference type="Proteomes" id="UP000306825"/>
    </source>
</evidence>